<keyword evidence="4 9" id="KW-0812">Transmembrane</keyword>
<comment type="subcellular location">
    <subcellularLocation>
        <location evidence="1">Membrane</location>
    </subcellularLocation>
</comment>
<feature type="region of interest" description="Disordered" evidence="8">
    <location>
        <begin position="274"/>
        <end position="340"/>
    </location>
</feature>
<gene>
    <name evidence="11" type="ORF">UFOPK2766_02383</name>
</gene>
<proteinExistence type="predicted"/>
<dbReference type="PROSITE" id="PS51779">
    <property type="entry name" value="POTRA"/>
    <property type="match status" value="1"/>
</dbReference>
<evidence type="ECO:0000313" key="11">
    <source>
        <dbReference type="EMBL" id="CAB4763687.1"/>
    </source>
</evidence>
<keyword evidence="7" id="KW-0131">Cell cycle</keyword>
<evidence type="ECO:0000256" key="1">
    <source>
        <dbReference type="ARBA" id="ARBA00004370"/>
    </source>
</evidence>
<keyword evidence="3" id="KW-0132">Cell division</keyword>
<dbReference type="PANTHER" id="PTHR37820:SF1">
    <property type="entry name" value="CELL DIVISION PROTEIN FTSQ"/>
    <property type="match status" value="1"/>
</dbReference>
<accession>A0A6J6UZD8</accession>
<dbReference type="InterPro" id="IPR013685">
    <property type="entry name" value="POTRA_FtsQ_type"/>
</dbReference>
<dbReference type="PANTHER" id="PTHR37820">
    <property type="entry name" value="CELL DIVISION PROTEIN DIVIB"/>
    <property type="match status" value="1"/>
</dbReference>
<dbReference type="EMBL" id="CAEZYU010000191">
    <property type="protein sequence ID" value="CAB4763687.1"/>
    <property type="molecule type" value="Genomic_DNA"/>
</dbReference>
<evidence type="ECO:0000256" key="3">
    <source>
        <dbReference type="ARBA" id="ARBA00022618"/>
    </source>
</evidence>
<evidence type="ECO:0000256" key="2">
    <source>
        <dbReference type="ARBA" id="ARBA00022475"/>
    </source>
</evidence>
<dbReference type="GO" id="GO:0051301">
    <property type="term" value="P:cell division"/>
    <property type="evidence" value="ECO:0007669"/>
    <property type="project" value="UniProtKB-KW"/>
</dbReference>
<feature type="compositionally biased region" description="Low complexity" evidence="8">
    <location>
        <begin position="292"/>
        <end position="340"/>
    </location>
</feature>
<feature type="transmembrane region" description="Helical" evidence="9">
    <location>
        <begin position="42"/>
        <end position="64"/>
    </location>
</feature>
<evidence type="ECO:0000256" key="8">
    <source>
        <dbReference type="SAM" id="MobiDB-lite"/>
    </source>
</evidence>
<evidence type="ECO:0000256" key="9">
    <source>
        <dbReference type="SAM" id="Phobius"/>
    </source>
</evidence>
<keyword evidence="6 9" id="KW-0472">Membrane</keyword>
<dbReference type="InterPro" id="IPR050487">
    <property type="entry name" value="FtsQ_DivIB"/>
</dbReference>
<dbReference type="Pfam" id="PF08478">
    <property type="entry name" value="POTRA_1"/>
    <property type="match status" value="1"/>
</dbReference>
<reference evidence="11" key="1">
    <citation type="submission" date="2020-05" db="EMBL/GenBank/DDBJ databases">
        <authorList>
            <person name="Chiriac C."/>
            <person name="Salcher M."/>
            <person name="Ghai R."/>
            <person name="Kavagutti S V."/>
        </authorList>
    </citation>
    <scope>NUCLEOTIDE SEQUENCE</scope>
</reference>
<evidence type="ECO:0000256" key="5">
    <source>
        <dbReference type="ARBA" id="ARBA00022989"/>
    </source>
</evidence>
<evidence type="ECO:0000259" key="10">
    <source>
        <dbReference type="PROSITE" id="PS51779"/>
    </source>
</evidence>
<sequence length="340" mass="35246">MTTAAPLKPQKRVIASQVEPRIVDRRRTVELVARRKRHRIQIASGLVILLVAAVVGLALSPLFAVQKVTILGRNGIEEAALVSGSGISMGDHLVAVDLAAARDALMDMPWVASAHVERKWPHTVVFNITEQKPAALLQSADSLVLVSSTGRILQSEPEAAPGQLLLKLDGAILLARNESTGPSSLPADQGLVGKTVSSDVSQAVGVLERMPDSLRSEVAGARLSKAGALSLELTDGTQVLFGPPEDISAKLLAVESVLNQVVRECMKTLDVREPTRAAVSRGPGCVGISPPSSSTKKTSQSGSQSGSQTGSQSGSQSGSQTGSQSGSQTGSSEGSSSGRN</sequence>
<organism evidence="11">
    <name type="scientific">freshwater metagenome</name>
    <dbReference type="NCBI Taxonomy" id="449393"/>
    <lineage>
        <taxon>unclassified sequences</taxon>
        <taxon>metagenomes</taxon>
        <taxon>ecological metagenomes</taxon>
    </lineage>
</organism>
<feature type="domain" description="POTRA" evidence="10">
    <location>
        <begin position="63"/>
        <end position="131"/>
    </location>
</feature>
<evidence type="ECO:0000256" key="4">
    <source>
        <dbReference type="ARBA" id="ARBA00022692"/>
    </source>
</evidence>
<protein>
    <submittedName>
        <fullName evidence="11">Unannotated protein</fullName>
    </submittedName>
</protein>
<evidence type="ECO:0000256" key="7">
    <source>
        <dbReference type="ARBA" id="ARBA00023306"/>
    </source>
</evidence>
<dbReference type="AlphaFoldDB" id="A0A6J6UZD8"/>
<name>A0A6J6UZD8_9ZZZZ</name>
<keyword evidence="5 9" id="KW-1133">Transmembrane helix</keyword>
<dbReference type="Gene3D" id="3.10.20.310">
    <property type="entry name" value="membrane protein fhac"/>
    <property type="match status" value="1"/>
</dbReference>
<dbReference type="GO" id="GO:0005886">
    <property type="term" value="C:plasma membrane"/>
    <property type="evidence" value="ECO:0007669"/>
    <property type="project" value="TreeGrafter"/>
</dbReference>
<dbReference type="InterPro" id="IPR034746">
    <property type="entry name" value="POTRA"/>
</dbReference>
<dbReference type="Pfam" id="PF03799">
    <property type="entry name" value="FtsQ_DivIB_C"/>
    <property type="match status" value="1"/>
</dbReference>
<evidence type="ECO:0000256" key="6">
    <source>
        <dbReference type="ARBA" id="ARBA00023136"/>
    </source>
</evidence>
<dbReference type="InterPro" id="IPR005548">
    <property type="entry name" value="Cell_div_FtsQ/DivIB_C"/>
</dbReference>
<keyword evidence="2" id="KW-1003">Cell membrane</keyword>